<dbReference type="InterPro" id="IPR005123">
    <property type="entry name" value="Oxoglu/Fe-dep_dioxygenase_dom"/>
</dbReference>
<dbReference type="PANTHER" id="PTHR47990">
    <property type="entry name" value="2-OXOGLUTARATE (2OG) AND FE(II)-DEPENDENT OXYGENASE SUPERFAMILY PROTEIN-RELATED"/>
    <property type="match status" value="1"/>
</dbReference>
<comment type="similarity">
    <text evidence="1 2">Belongs to the iron/ascorbate-dependent oxidoreductase family.</text>
</comment>
<feature type="domain" description="Fe2OG dioxygenase" evidence="3">
    <location>
        <begin position="194"/>
        <end position="311"/>
    </location>
</feature>
<evidence type="ECO:0000256" key="2">
    <source>
        <dbReference type="RuleBase" id="RU003682"/>
    </source>
</evidence>
<evidence type="ECO:0000256" key="1">
    <source>
        <dbReference type="ARBA" id="ARBA00008056"/>
    </source>
</evidence>
<comment type="caution">
    <text evidence="4">The sequence shown here is derived from an EMBL/GenBank/DDBJ whole genome shotgun (WGS) entry which is preliminary data.</text>
</comment>
<dbReference type="Gene3D" id="2.60.120.330">
    <property type="entry name" value="B-lactam Antibiotic, Isopenicillin N Synthase, Chain"/>
    <property type="match status" value="1"/>
</dbReference>
<keyword evidence="5" id="KW-1185">Reference proteome</keyword>
<evidence type="ECO:0000313" key="5">
    <source>
        <dbReference type="Proteomes" id="UP001521116"/>
    </source>
</evidence>
<evidence type="ECO:0000259" key="3">
    <source>
        <dbReference type="PROSITE" id="PS51471"/>
    </source>
</evidence>
<dbReference type="EMBL" id="JAJVDC020000279">
    <property type="protein sequence ID" value="KAL1616152.1"/>
    <property type="molecule type" value="Genomic_DNA"/>
</dbReference>
<dbReference type="SUPFAM" id="SSF51197">
    <property type="entry name" value="Clavaminate synthase-like"/>
    <property type="match status" value="1"/>
</dbReference>
<keyword evidence="2" id="KW-0408">Iron</keyword>
<dbReference type="PRINTS" id="PR00682">
    <property type="entry name" value="IPNSYNTHASE"/>
</dbReference>
<dbReference type="InterPro" id="IPR050231">
    <property type="entry name" value="Iron_ascorbate_oxido_reductase"/>
</dbReference>
<protein>
    <recommendedName>
        <fullName evidence="3">Fe2OG dioxygenase domain-containing protein</fullName>
    </recommendedName>
</protein>
<organism evidence="4 5">
    <name type="scientific">Neofusicoccum ribis</name>
    <dbReference type="NCBI Taxonomy" id="45134"/>
    <lineage>
        <taxon>Eukaryota</taxon>
        <taxon>Fungi</taxon>
        <taxon>Dikarya</taxon>
        <taxon>Ascomycota</taxon>
        <taxon>Pezizomycotina</taxon>
        <taxon>Dothideomycetes</taxon>
        <taxon>Dothideomycetes incertae sedis</taxon>
        <taxon>Botryosphaeriales</taxon>
        <taxon>Botryosphaeriaceae</taxon>
        <taxon>Neofusicoccum</taxon>
    </lineage>
</organism>
<keyword evidence="2" id="KW-0560">Oxidoreductase</keyword>
<proteinExistence type="inferred from homology"/>
<evidence type="ECO:0000313" key="4">
    <source>
        <dbReference type="EMBL" id="KAL1616152.1"/>
    </source>
</evidence>
<keyword evidence="2" id="KW-0479">Metal-binding</keyword>
<accession>A0ABR3SBZ1</accession>
<dbReference type="InterPro" id="IPR044861">
    <property type="entry name" value="IPNS-like_FE2OG_OXY"/>
</dbReference>
<dbReference type="Pfam" id="PF03171">
    <property type="entry name" value="2OG-FeII_Oxy"/>
    <property type="match status" value="1"/>
</dbReference>
<dbReference type="PROSITE" id="PS51471">
    <property type="entry name" value="FE2OG_OXY"/>
    <property type="match status" value="1"/>
</dbReference>
<reference evidence="4 5" key="1">
    <citation type="submission" date="2024-02" db="EMBL/GenBank/DDBJ databases">
        <title>De novo assembly and annotation of 12 fungi associated with fruit tree decline syndrome in Ontario, Canada.</title>
        <authorList>
            <person name="Sulman M."/>
            <person name="Ellouze W."/>
            <person name="Ilyukhin E."/>
        </authorList>
    </citation>
    <scope>NUCLEOTIDE SEQUENCE [LARGE SCALE GENOMIC DNA]</scope>
    <source>
        <strain evidence="4 5">M1-105</strain>
    </source>
</reference>
<dbReference type="InterPro" id="IPR027443">
    <property type="entry name" value="IPNS-like_sf"/>
</dbReference>
<dbReference type="InterPro" id="IPR026992">
    <property type="entry name" value="DIOX_N"/>
</dbReference>
<name>A0ABR3SBZ1_9PEZI</name>
<sequence>MAVAEGSIPIVDFSSWTNGSPEEKQKIAKELTGAARGVGFVYIVNHGVPGDVLEQAFGWSKKLFDLPHEKKMLAPHPPGKCVVNNQMATEADSHRSERLEKVSQYIHKDGEDSDAEDQELRKVEDCKESYEIGSEKCENMPNVWLPDEVLPGFRGFMTDFYWKCFGTAQDILRALALGIGLDNEDFLLKFHNGHNNQLRLLHYPPVEKEKLESNSMARMPAHTDWGSITMLFQDDCGGLQVEDPHNAGKFVEAVPIKNAIIMNVGDLLMRWSNDYLKSTLHRVTLPPLQPELVDGKAMTRARYSIPYFVSPDPSAVIECLPACADEQNPVKYGPVVQEDYRRMRAKLQYPEQTATPIAVA</sequence>
<dbReference type="Proteomes" id="UP001521116">
    <property type="component" value="Unassembled WGS sequence"/>
</dbReference>
<dbReference type="Pfam" id="PF14226">
    <property type="entry name" value="DIOX_N"/>
    <property type="match status" value="1"/>
</dbReference>
<gene>
    <name evidence="4" type="ORF">SLS56_011543</name>
</gene>